<dbReference type="PANTHER" id="PTHR47369:SF1">
    <property type="entry name" value="BTB_POZ DOMAIN-CONTAINING PROTEIN"/>
    <property type="match status" value="1"/>
</dbReference>
<dbReference type="PANTHER" id="PTHR47369">
    <property type="entry name" value="BTB/POZ DOMAIN-CONTAINING PROTEIN"/>
    <property type="match status" value="1"/>
</dbReference>
<accession>A0ABQ8DKK2</accession>
<name>A0ABQ8DKK2_BRANA</name>
<dbReference type="Proteomes" id="UP000824890">
    <property type="component" value="Unassembled WGS sequence"/>
</dbReference>
<keyword evidence="2" id="KW-1185">Reference proteome</keyword>
<gene>
    <name evidence="1" type="ORF">HID58_015621</name>
</gene>
<protein>
    <recommendedName>
        <fullName evidence="3">MATH domain-containing protein</fullName>
    </recommendedName>
</protein>
<reference evidence="1 2" key="1">
    <citation type="submission" date="2021-05" db="EMBL/GenBank/DDBJ databases">
        <title>Genome Assembly of Synthetic Allotetraploid Brassica napus Reveals Homoeologous Exchanges between Subgenomes.</title>
        <authorList>
            <person name="Davis J.T."/>
        </authorList>
    </citation>
    <scope>NUCLEOTIDE SEQUENCE [LARGE SCALE GENOMIC DNA]</scope>
    <source>
        <strain evidence="2">cv. Da-Ae</strain>
        <tissue evidence="1">Seedling</tissue>
    </source>
</reference>
<evidence type="ECO:0008006" key="3">
    <source>
        <dbReference type="Google" id="ProtNLM"/>
    </source>
</evidence>
<proteinExistence type="predicted"/>
<organism evidence="1 2">
    <name type="scientific">Brassica napus</name>
    <name type="common">Rape</name>
    <dbReference type="NCBI Taxonomy" id="3708"/>
    <lineage>
        <taxon>Eukaryota</taxon>
        <taxon>Viridiplantae</taxon>
        <taxon>Streptophyta</taxon>
        <taxon>Embryophyta</taxon>
        <taxon>Tracheophyta</taxon>
        <taxon>Spermatophyta</taxon>
        <taxon>Magnoliopsida</taxon>
        <taxon>eudicotyledons</taxon>
        <taxon>Gunneridae</taxon>
        <taxon>Pentapetalae</taxon>
        <taxon>rosids</taxon>
        <taxon>malvids</taxon>
        <taxon>Brassicales</taxon>
        <taxon>Brassicaceae</taxon>
        <taxon>Brassiceae</taxon>
        <taxon>Brassica</taxon>
    </lineage>
</organism>
<evidence type="ECO:0000313" key="2">
    <source>
        <dbReference type="Proteomes" id="UP000824890"/>
    </source>
</evidence>
<comment type="caution">
    <text evidence="1">The sequence shown here is derived from an EMBL/GenBank/DDBJ whole genome shotgun (WGS) entry which is preliminary data.</text>
</comment>
<sequence length="179" mass="21017">MSSPTLVLYFCLHKCDKVFLFILSRTKGTFTRETERENQSCTISVNTRTPLCHFPLFGFGLLIEFEDVQRLANGHAEHPPEFFYTGSLWKVHIYIDPRDKVTARHRLICPSKRKVMFFFFFLIKDFLLREVMLFGDFKQRGILLTKAPKGWGWHTALPLDEFNELNQNSAIRITALIWP</sequence>
<evidence type="ECO:0000313" key="1">
    <source>
        <dbReference type="EMBL" id="KAH0929894.1"/>
    </source>
</evidence>
<dbReference type="EMBL" id="JAGKQM010000004">
    <property type="protein sequence ID" value="KAH0929894.1"/>
    <property type="molecule type" value="Genomic_DNA"/>
</dbReference>